<name>A0A4Q9M4B1_9APHY</name>
<feature type="region of interest" description="Disordered" evidence="1">
    <location>
        <begin position="1"/>
        <end position="25"/>
    </location>
</feature>
<dbReference type="Proteomes" id="UP000292957">
    <property type="component" value="Unassembled WGS sequence"/>
</dbReference>
<organism evidence="2">
    <name type="scientific">Dichomitus squalens</name>
    <dbReference type="NCBI Taxonomy" id="114155"/>
    <lineage>
        <taxon>Eukaryota</taxon>
        <taxon>Fungi</taxon>
        <taxon>Dikarya</taxon>
        <taxon>Basidiomycota</taxon>
        <taxon>Agaricomycotina</taxon>
        <taxon>Agaricomycetes</taxon>
        <taxon>Polyporales</taxon>
        <taxon>Polyporaceae</taxon>
        <taxon>Dichomitus</taxon>
    </lineage>
</organism>
<reference evidence="2" key="1">
    <citation type="submission" date="2019-01" db="EMBL/GenBank/DDBJ databases">
        <title>Draft genome sequences of three monokaryotic isolates of the white-rot basidiomycete fungus Dichomitus squalens.</title>
        <authorList>
            <consortium name="DOE Joint Genome Institute"/>
            <person name="Lopez S.C."/>
            <person name="Andreopoulos B."/>
            <person name="Pangilinan J."/>
            <person name="Lipzen A."/>
            <person name="Riley R."/>
            <person name="Ahrendt S."/>
            <person name="Ng V."/>
            <person name="Barry K."/>
            <person name="Daum C."/>
            <person name="Grigoriev I.V."/>
            <person name="Hilden K.S."/>
            <person name="Makela M.R."/>
            <person name="de Vries R.P."/>
        </authorList>
    </citation>
    <scope>NUCLEOTIDE SEQUENCE [LARGE SCALE GENOMIC DNA]</scope>
    <source>
        <strain evidence="2">OM18370.1</strain>
    </source>
</reference>
<dbReference type="AlphaFoldDB" id="A0A4Q9M4B1"/>
<gene>
    <name evidence="2" type="ORF">BD311DRAFT_679486</name>
</gene>
<accession>A0A4Q9M4B1</accession>
<sequence length="168" mass="18709">MSTDDSHQNRNSVDSTASEVTVRPESLPRLLLWDTTFSSYSSEEEAYELGRPDTPFVDVNLSTSRIHVESDTFHHAEGDAVEMQPHLLTAQHAHAERLPLQHPDAQKLEREVTKVQTCNPEHTEVLKPDPTDSTPSLFVPHLRAQDEASVASSEVAQPVSPFSVISFQ</sequence>
<evidence type="ECO:0000313" key="2">
    <source>
        <dbReference type="EMBL" id="TBU21057.1"/>
    </source>
</evidence>
<dbReference type="EMBL" id="ML143817">
    <property type="protein sequence ID" value="TBU21057.1"/>
    <property type="molecule type" value="Genomic_DNA"/>
</dbReference>
<evidence type="ECO:0000256" key="1">
    <source>
        <dbReference type="SAM" id="MobiDB-lite"/>
    </source>
</evidence>
<proteinExistence type="predicted"/>
<feature type="compositionally biased region" description="Polar residues" evidence="1">
    <location>
        <begin position="9"/>
        <end position="19"/>
    </location>
</feature>
<protein>
    <submittedName>
        <fullName evidence="2">Uncharacterized protein</fullName>
    </submittedName>
</protein>